<evidence type="ECO:0000256" key="3">
    <source>
        <dbReference type="PROSITE-ProRule" id="PRU00284"/>
    </source>
</evidence>
<evidence type="ECO:0000256" key="2">
    <source>
        <dbReference type="ARBA" id="ARBA00029447"/>
    </source>
</evidence>
<evidence type="ECO:0000313" key="6">
    <source>
        <dbReference type="EMBL" id="SEP97667.1"/>
    </source>
</evidence>
<keyword evidence="4" id="KW-1133">Transmembrane helix</keyword>
<dbReference type="InterPro" id="IPR004090">
    <property type="entry name" value="Chemotax_Me-accpt_rcpt"/>
</dbReference>
<dbReference type="PANTHER" id="PTHR32089:SF112">
    <property type="entry name" value="LYSOZYME-LIKE PROTEIN-RELATED"/>
    <property type="match status" value="1"/>
</dbReference>
<dbReference type="STRING" id="163.SAMN04487775_106132"/>
<keyword evidence="4" id="KW-0472">Membrane</keyword>
<dbReference type="PANTHER" id="PTHR32089">
    <property type="entry name" value="METHYL-ACCEPTING CHEMOTAXIS PROTEIN MCPB"/>
    <property type="match status" value="1"/>
</dbReference>
<dbReference type="eggNOG" id="COG0840">
    <property type="taxonomic scope" value="Bacteria"/>
</dbReference>
<dbReference type="OrthoDB" id="9816383at2"/>
<evidence type="ECO:0000259" key="5">
    <source>
        <dbReference type="PROSITE" id="PS50111"/>
    </source>
</evidence>
<dbReference type="AlphaFoldDB" id="A0A1H9C9L7"/>
<comment type="similarity">
    <text evidence="2">Belongs to the methyl-accepting chemotaxis (MCP) protein family.</text>
</comment>
<keyword evidence="4" id="KW-0812">Transmembrane</keyword>
<dbReference type="Pfam" id="PF00015">
    <property type="entry name" value="MCPsignal"/>
    <property type="match status" value="1"/>
</dbReference>
<feature type="transmembrane region" description="Helical" evidence="4">
    <location>
        <begin position="110"/>
        <end position="128"/>
    </location>
</feature>
<dbReference type="SUPFAM" id="SSF58104">
    <property type="entry name" value="Methyl-accepting chemotaxis protein (MCP) signaling domain"/>
    <property type="match status" value="1"/>
</dbReference>
<dbReference type="GO" id="GO:0004888">
    <property type="term" value="F:transmembrane signaling receptor activity"/>
    <property type="evidence" value="ECO:0007669"/>
    <property type="project" value="InterPro"/>
</dbReference>
<evidence type="ECO:0000256" key="4">
    <source>
        <dbReference type="SAM" id="Phobius"/>
    </source>
</evidence>
<dbReference type="InterPro" id="IPR004089">
    <property type="entry name" value="MCPsignal_dom"/>
</dbReference>
<feature type="domain" description="Methyl-accepting transducer" evidence="5">
    <location>
        <begin position="323"/>
        <end position="559"/>
    </location>
</feature>
<dbReference type="EMBL" id="FOFU01000002">
    <property type="protein sequence ID" value="SEP97667.1"/>
    <property type="molecule type" value="Genomic_DNA"/>
</dbReference>
<feature type="transmembrane region" description="Helical" evidence="4">
    <location>
        <begin position="134"/>
        <end position="155"/>
    </location>
</feature>
<dbReference type="GO" id="GO:0016020">
    <property type="term" value="C:membrane"/>
    <property type="evidence" value="ECO:0007669"/>
    <property type="project" value="InterPro"/>
</dbReference>
<name>A0A1H9C9L7_9SPIR</name>
<dbReference type="SMART" id="SM00283">
    <property type="entry name" value="MA"/>
    <property type="match status" value="1"/>
</dbReference>
<dbReference type="GO" id="GO:0006935">
    <property type="term" value="P:chemotaxis"/>
    <property type="evidence" value="ECO:0007669"/>
    <property type="project" value="InterPro"/>
</dbReference>
<proteinExistence type="inferred from homology"/>
<keyword evidence="1 3" id="KW-0807">Transducer</keyword>
<organism evidence="6 7">
    <name type="scientific">Treponema bryantii</name>
    <dbReference type="NCBI Taxonomy" id="163"/>
    <lineage>
        <taxon>Bacteria</taxon>
        <taxon>Pseudomonadati</taxon>
        <taxon>Spirochaetota</taxon>
        <taxon>Spirochaetia</taxon>
        <taxon>Spirochaetales</taxon>
        <taxon>Treponemataceae</taxon>
        <taxon>Treponema</taxon>
    </lineage>
</organism>
<dbReference type="GO" id="GO:0007165">
    <property type="term" value="P:signal transduction"/>
    <property type="evidence" value="ECO:0007669"/>
    <property type="project" value="UniProtKB-KW"/>
</dbReference>
<accession>A0A1H9C9L7</accession>
<feature type="transmembrane region" description="Helical" evidence="4">
    <location>
        <begin position="20"/>
        <end position="39"/>
    </location>
</feature>
<dbReference type="PROSITE" id="PS50111">
    <property type="entry name" value="CHEMOTAXIS_TRANSDUC_2"/>
    <property type="match status" value="1"/>
</dbReference>
<keyword evidence="7" id="KW-1185">Reference proteome</keyword>
<dbReference type="RefSeq" id="WP_074641067.1">
    <property type="nucleotide sequence ID" value="NZ_FOFU01000002.1"/>
</dbReference>
<evidence type="ECO:0000256" key="1">
    <source>
        <dbReference type="ARBA" id="ARBA00023224"/>
    </source>
</evidence>
<dbReference type="Proteomes" id="UP000182360">
    <property type="component" value="Unassembled WGS sequence"/>
</dbReference>
<dbReference type="Gene3D" id="1.10.287.950">
    <property type="entry name" value="Methyl-accepting chemotaxis protein"/>
    <property type="match status" value="1"/>
</dbReference>
<feature type="transmembrane region" description="Helical" evidence="4">
    <location>
        <begin position="244"/>
        <end position="263"/>
    </location>
</feature>
<reference evidence="6 7" key="1">
    <citation type="submission" date="2016-10" db="EMBL/GenBank/DDBJ databases">
        <authorList>
            <person name="de Groot N.N."/>
        </authorList>
    </citation>
    <scope>NUCLEOTIDE SEQUENCE [LARGE SCALE GENOMIC DNA]</scope>
    <source>
        <strain evidence="6 7">B25</strain>
    </source>
</reference>
<dbReference type="PRINTS" id="PR00260">
    <property type="entry name" value="CHEMTRNSDUCR"/>
</dbReference>
<evidence type="ECO:0000313" key="7">
    <source>
        <dbReference type="Proteomes" id="UP000182360"/>
    </source>
</evidence>
<feature type="transmembrane region" description="Helical" evidence="4">
    <location>
        <begin position="45"/>
        <end position="67"/>
    </location>
</feature>
<feature type="transmembrane region" description="Helical" evidence="4">
    <location>
        <begin position="192"/>
        <end position="215"/>
    </location>
</feature>
<gene>
    <name evidence="6" type="ORF">SAMN04487977_10290</name>
</gene>
<sequence length="596" mass="66353">MKQNEKYLSLERRILRASHIPDIACGLVLLLYTVFILNLKFSTHYPLIITVALGVLFAQFVCSTVTNHMFMGKVSKRIEIWENEEMTKEERTKLFLDLHKLPKKKSIETTSYFVVCAIALAAAYHFIYRVNLSINIVSLCSCFLGAYVAGLLALANTRGICNEYACRIVEEGIDEKILNKKSYFGVSYHRTFALYCTIPVVWGIVLAMMLFYVYYYNNVPSASAGFLPADAYGLGLRKVQLSRIGVVLAINTIVGIVSVYSFLNSILISSDKLQNAMLHIIKNDIFTVKLVPTDFESEVSYNLYLINQIVLLFRSILNDVHEIGNTMIEPIEGLTEIAQSTASTSLEQSTGVKEILATMEDTDRQTRNIVEKIADVTTVAEGTENNVDAGFETLQSNLDKMTEITDANVSTISGIRELGEKIGSIWEIVKIINDIADQTRIIAFNAELEASSAGDSGKNFHIVANEVRRLAAGITNSVDQIKDRITEIQHSSDNLIITSESGTEKIREGLELSEKLKEKFNDIQSSSEITVESANQIKEIINQQSTSFDQIVATVRQISSGIENFSNSTGTVNNTAQKLKEAANLLENLHVQIIEE</sequence>
<protein>
    <submittedName>
        <fullName evidence="6">Methyl-accepting chemotaxis protein</fullName>
    </submittedName>
</protein>